<name>A0A6C0JDZ0_9ZZZZ</name>
<sequence>MSVILSADQITEITSYVNYYRSLNQAPPLSWDTTIQKFSDNWSYHLLETNTFQHSGSDLYGENLAFFQGYGKDTMVLLKLAVDAWYNEISLYDFKKPGFSSATGHFTCLVWKASTNFSIGISIDPITSAADIVMNTSPPGNVEGQYKINVLPVGISPSPSPSPSPVPVPNPVPIPIPVPNPPTPPIPISETAKIIMIINELNNINFAIHSRKPVYFIVNMINNVINEISQLTTISIGNNIISSLIGIINTIQKRKYNQFAINSINNIITQLRMYI</sequence>
<dbReference type="Pfam" id="PF00188">
    <property type="entry name" value="CAP"/>
    <property type="match status" value="1"/>
</dbReference>
<protein>
    <recommendedName>
        <fullName evidence="1">SCP domain-containing protein</fullName>
    </recommendedName>
</protein>
<evidence type="ECO:0000313" key="2">
    <source>
        <dbReference type="EMBL" id="QHU04055.1"/>
    </source>
</evidence>
<dbReference type="SMART" id="SM00198">
    <property type="entry name" value="SCP"/>
    <property type="match status" value="1"/>
</dbReference>
<reference evidence="2" key="1">
    <citation type="journal article" date="2020" name="Nature">
        <title>Giant virus diversity and host interactions through global metagenomics.</title>
        <authorList>
            <person name="Schulz F."/>
            <person name="Roux S."/>
            <person name="Paez-Espino D."/>
            <person name="Jungbluth S."/>
            <person name="Walsh D.A."/>
            <person name="Denef V.J."/>
            <person name="McMahon K.D."/>
            <person name="Konstantinidis K.T."/>
            <person name="Eloe-Fadrosh E.A."/>
            <person name="Kyrpides N.C."/>
            <person name="Woyke T."/>
        </authorList>
    </citation>
    <scope>NUCLEOTIDE SEQUENCE</scope>
    <source>
        <strain evidence="2">GVMAG-M-3300027708-20</strain>
    </source>
</reference>
<dbReference type="InterPro" id="IPR014044">
    <property type="entry name" value="CAP_dom"/>
</dbReference>
<accession>A0A6C0JDZ0</accession>
<dbReference type="PANTHER" id="PTHR10334">
    <property type="entry name" value="CYSTEINE-RICH SECRETORY PROTEIN-RELATED"/>
    <property type="match status" value="1"/>
</dbReference>
<dbReference type="InterPro" id="IPR001283">
    <property type="entry name" value="CRISP-related"/>
</dbReference>
<dbReference type="InterPro" id="IPR035940">
    <property type="entry name" value="CAP_sf"/>
</dbReference>
<organism evidence="2">
    <name type="scientific">viral metagenome</name>
    <dbReference type="NCBI Taxonomy" id="1070528"/>
    <lineage>
        <taxon>unclassified sequences</taxon>
        <taxon>metagenomes</taxon>
        <taxon>organismal metagenomes</taxon>
    </lineage>
</organism>
<dbReference type="Gene3D" id="3.40.33.10">
    <property type="entry name" value="CAP"/>
    <property type="match status" value="1"/>
</dbReference>
<dbReference type="PRINTS" id="PR00837">
    <property type="entry name" value="V5TPXLIKE"/>
</dbReference>
<evidence type="ECO:0000259" key="1">
    <source>
        <dbReference type="SMART" id="SM00198"/>
    </source>
</evidence>
<dbReference type="SUPFAM" id="SSF55797">
    <property type="entry name" value="PR-1-like"/>
    <property type="match status" value="1"/>
</dbReference>
<dbReference type="CDD" id="cd05382">
    <property type="entry name" value="CAP_GAPR1-like"/>
    <property type="match status" value="1"/>
</dbReference>
<dbReference type="EMBL" id="MN740390">
    <property type="protein sequence ID" value="QHU04055.1"/>
    <property type="molecule type" value="Genomic_DNA"/>
</dbReference>
<dbReference type="AlphaFoldDB" id="A0A6C0JDZ0"/>
<proteinExistence type="predicted"/>
<dbReference type="InterPro" id="IPR034113">
    <property type="entry name" value="SCP_GAPR1-like"/>
</dbReference>
<feature type="domain" description="SCP" evidence="1">
    <location>
        <begin position="8"/>
        <end position="144"/>
    </location>
</feature>